<dbReference type="AlphaFoldDB" id="A0A409W3Z4"/>
<dbReference type="PANTHER" id="PTHR40465:SF1">
    <property type="entry name" value="DUF6534 DOMAIN-CONTAINING PROTEIN"/>
    <property type="match status" value="1"/>
</dbReference>
<dbReference type="STRING" id="181874.A0A409W3Z4"/>
<feature type="region of interest" description="Disordered" evidence="1">
    <location>
        <begin position="147"/>
        <end position="193"/>
    </location>
</feature>
<keyword evidence="5" id="KW-1185">Reference proteome</keyword>
<dbReference type="InParanoid" id="A0A409W3Z4"/>
<evidence type="ECO:0000313" key="5">
    <source>
        <dbReference type="Proteomes" id="UP000284842"/>
    </source>
</evidence>
<feature type="transmembrane region" description="Helical" evidence="2">
    <location>
        <begin position="561"/>
        <end position="584"/>
    </location>
</feature>
<dbReference type="OrthoDB" id="2964835at2759"/>
<dbReference type="EMBL" id="NHTK01005828">
    <property type="protein sequence ID" value="PPQ73239.1"/>
    <property type="molecule type" value="Genomic_DNA"/>
</dbReference>
<keyword evidence="2" id="KW-0472">Membrane</keyword>
<accession>A0A409W3Z4</accession>
<dbReference type="Pfam" id="PF20152">
    <property type="entry name" value="DUF6534"/>
    <property type="match status" value="1"/>
</dbReference>
<feature type="domain" description="DUF6534" evidence="3">
    <location>
        <begin position="569"/>
        <end position="676"/>
    </location>
</feature>
<protein>
    <recommendedName>
        <fullName evidence="3">DUF6534 domain-containing protein</fullName>
    </recommendedName>
</protein>
<reference evidence="4 5" key="1">
    <citation type="journal article" date="2018" name="Evol. Lett.">
        <title>Horizontal gene cluster transfer increased hallucinogenic mushroom diversity.</title>
        <authorList>
            <person name="Reynolds H.T."/>
            <person name="Vijayakumar V."/>
            <person name="Gluck-Thaler E."/>
            <person name="Korotkin H.B."/>
            <person name="Matheny P.B."/>
            <person name="Slot J.C."/>
        </authorList>
    </citation>
    <scope>NUCLEOTIDE SEQUENCE [LARGE SCALE GENOMIC DNA]</scope>
    <source>
        <strain evidence="4 5">2629</strain>
    </source>
</reference>
<evidence type="ECO:0000313" key="4">
    <source>
        <dbReference type="EMBL" id="PPQ73239.1"/>
    </source>
</evidence>
<gene>
    <name evidence="4" type="ORF">CVT24_009950</name>
</gene>
<evidence type="ECO:0000259" key="3">
    <source>
        <dbReference type="Pfam" id="PF20152"/>
    </source>
</evidence>
<feature type="compositionally biased region" description="Basic and acidic residues" evidence="1">
    <location>
        <begin position="147"/>
        <end position="182"/>
    </location>
</feature>
<feature type="transmembrane region" description="Helical" evidence="2">
    <location>
        <begin position="521"/>
        <end position="541"/>
    </location>
</feature>
<evidence type="ECO:0000256" key="1">
    <source>
        <dbReference type="SAM" id="MobiDB-lite"/>
    </source>
</evidence>
<dbReference type="PANTHER" id="PTHR40465">
    <property type="entry name" value="CHROMOSOME 1, WHOLE GENOME SHOTGUN SEQUENCE"/>
    <property type="match status" value="1"/>
</dbReference>
<comment type="caution">
    <text evidence="4">The sequence shown here is derived from an EMBL/GenBank/DDBJ whole genome shotgun (WGS) entry which is preliminary data.</text>
</comment>
<sequence>MVFVEILHYPDLDDCFERTSLPTLQTPQPKSPHTHPNGRYSHLQSKLIGSQPVVDPLERAYSPSAIGSISTNPSPASTLCSASFLALRDDDTQSIFTASTTPGSDDFFGEPPDLLSQHRRLSHGVISLLDPQLKGYALGYLSDSAKESWRSSSPDKRKARPVERYAEVAKRHSKSSEKEKKPAPVPPTTPPMTMPPCRYRRAAWWDAFRRGNLATNASSQHFYARHVVQSIGQWTRDELLQLAAAFVWAATDIEFASVVDGMPECDERVVLFASSVYNAFHLAPWNGDGGRFGNAMKDAVIGTFAAVWHQDEGQRALVYVKDPSSYIRRRAASALMLSSFVGDLFRHKFLHRSEVVACVRVLLQNMTLFEHITAIYNILSHAGVMMWQETNNAPAEKSDFFNHLSHRSKMVKDSRVLICPSPLPRGTIEVAESRVKAPVHDPIICSRPLPITVLLVIATVHDWSPPIGVSGNILSVVSLPLTNPPQVFATDPALTASPIGIIASLVQGFFAWRIHVLTQSWALVLLVAMGSVSGTLGGIITSWEVGRTPRFVDFQDFKSFVILWLVSESVTDILVTTILVWHLYVGKPRHLPQTFLTDEGFLKKKHKTGYPASDLMQDPAPDSAPLVTVQTGLITSLVATLDVVFFLVDSTGTHLIFNFPLCKLYTNSLMSSLNSRGGWKFGSPHGDSRRTQAGTDLGVYTSSNLNAAGPNEPRLKVQSSSLPSKKHRSRFLPAIKQPELPYNCIDLFDAALWAALEIGCLRLLQYRFLFDQPGAASPLLYEAGGNSLRTWYHITRSRRQNAPRKTSGMIAIHRSSLHYSGLAGLGCVARREP</sequence>
<organism evidence="4 5">
    <name type="scientific">Panaeolus cyanescens</name>
    <dbReference type="NCBI Taxonomy" id="181874"/>
    <lineage>
        <taxon>Eukaryota</taxon>
        <taxon>Fungi</taxon>
        <taxon>Dikarya</taxon>
        <taxon>Basidiomycota</taxon>
        <taxon>Agaricomycotina</taxon>
        <taxon>Agaricomycetes</taxon>
        <taxon>Agaricomycetidae</taxon>
        <taxon>Agaricales</taxon>
        <taxon>Agaricineae</taxon>
        <taxon>Galeropsidaceae</taxon>
        <taxon>Panaeolus</taxon>
    </lineage>
</organism>
<feature type="compositionally biased region" description="Pro residues" evidence="1">
    <location>
        <begin position="183"/>
        <end position="193"/>
    </location>
</feature>
<evidence type="ECO:0000256" key="2">
    <source>
        <dbReference type="SAM" id="Phobius"/>
    </source>
</evidence>
<feature type="region of interest" description="Disordered" evidence="1">
    <location>
        <begin position="21"/>
        <end position="41"/>
    </location>
</feature>
<dbReference type="Proteomes" id="UP000284842">
    <property type="component" value="Unassembled WGS sequence"/>
</dbReference>
<keyword evidence="2" id="KW-1133">Transmembrane helix</keyword>
<dbReference type="InterPro" id="IPR045339">
    <property type="entry name" value="DUF6534"/>
</dbReference>
<proteinExistence type="predicted"/>
<name>A0A409W3Z4_9AGAR</name>
<keyword evidence="2" id="KW-0812">Transmembrane</keyword>